<name>A0A8J4UPP6_9MYCE</name>
<protein>
    <recommendedName>
        <fullName evidence="13">Right handed beta helix domain-containing protein</fullName>
    </recommendedName>
</protein>
<feature type="signal peptide" evidence="10">
    <location>
        <begin position="1"/>
        <end position="23"/>
    </location>
</feature>
<evidence type="ECO:0000256" key="9">
    <source>
        <dbReference type="SAM" id="Phobius"/>
    </source>
</evidence>
<dbReference type="PROSITE" id="PS51257">
    <property type="entry name" value="PROKAR_LIPOPROTEIN"/>
    <property type="match status" value="1"/>
</dbReference>
<evidence type="ECO:0000256" key="4">
    <source>
        <dbReference type="ARBA" id="ARBA00022525"/>
    </source>
</evidence>
<evidence type="ECO:0000256" key="5">
    <source>
        <dbReference type="ARBA" id="ARBA00022729"/>
    </source>
</evidence>
<dbReference type="Pfam" id="PF02415">
    <property type="entry name" value="Chlam_PMP"/>
    <property type="match status" value="2"/>
</dbReference>
<comment type="subcellular location">
    <subcellularLocation>
        <location evidence="1">Cell envelope</location>
    </subcellularLocation>
    <subcellularLocation>
        <location evidence="2">Cell outer membrane</location>
    </subcellularLocation>
    <subcellularLocation>
        <location evidence="3">Secreted</location>
    </subcellularLocation>
</comment>
<keyword evidence="7" id="KW-0998">Cell outer membrane</keyword>
<proteinExistence type="predicted"/>
<dbReference type="InterPro" id="IPR003368">
    <property type="entry name" value="POMP_repeat"/>
</dbReference>
<organism evidence="11 12">
    <name type="scientific">Polysphondylium violaceum</name>
    <dbReference type="NCBI Taxonomy" id="133409"/>
    <lineage>
        <taxon>Eukaryota</taxon>
        <taxon>Amoebozoa</taxon>
        <taxon>Evosea</taxon>
        <taxon>Eumycetozoa</taxon>
        <taxon>Dictyostelia</taxon>
        <taxon>Dictyosteliales</taxon>
        <taxon>Dictyosteliaceae</taxon>
        <taxon>Polysphondylium</taxon>
    </lineage>
</organism>
<feature type="chain" id="PRO_5035226361" description="Right handed beta helix domain-containing protein" evidence="10">
    <location>
        <begin position="24"/>
        <end position="552"/>
    </location>
</feature>
<keyword evidence="9" id="KW-1133">Transmembrane helix</keyword>
<dbReference type="SUPFAM" id="SSF51126">
    <property type="entry name" value="Pectin lyase-like"/>
    <property type="match status" value="1"/>
</dbReference>
<gene>
    <name evidence="11" type="ORF">CYY_009169</name>
</gene>
<evidence type="ECO:0000256" key="2">
    <source>
        <dbReference type="ARBA" id="ARBA00004442"/>
    </source>
</evidence>
<dbReference type="OrthoDB" id="75921at2759"/>
<keyword evidence="9" id="KW-0812">Transmembrane</keyword>
<sequence length="552" mass="61474">MNKSIIVLFCWLILISSCSVVLSEITTKSDLGTKIYISNDNGLDGDGCGIDVAKQCKTIQYAINIFKNTHTIKRYNRRSDEDDEYVYSYPPLEISMDCGLYDSLGNSDINLFELDITLSSQQQQQQCDVLINNYNTNNTIFTVIKDPSHSQRDSASRFQNENNKNKDHTSQTLIHFKNLKSTYAKSNNHFGSFLYANTFHKELIIRIDIDQCEFNSSVPSHTTTIPESSLIAISGHYDAEAVEPRTFISIRKSKFSNHQGSNYKQLSSAGVLSIRSKANDVDLSVDSSVFSANTGGVISISSCHSFQLANSLISNNSQNNSAVHISNCKRFAIANTVFQSNRAKIGGALSITKSRGDIDSTQFKENTASSLGGAIHLSGQTHLSMRNTLFDGNIASQGGAIMSESRSSLEISQTNFTNNRAIVFGPSLYCSYSTVDIQGHDCIFQDNYHLGKYPKQIYQGVDCMNVLHEEPTCTFKGTNQTTLDEILSNGNCSRGWTNFFFDHFMTIICVSMVLIFALAFFTLASMSEKNLQAHRDHINQNQKTKPMDKKNK</sequence>
<dbReference type="PANTHER" id="PTHR11319">
    <property type="entry name" value="G PROTEIN-COUPLED RECEPTOR-RELATED"/>
    <property type="match status" value="1"/>
</dbReference>
<evidence type="ECO:0000256" key="3">
    <source>
        <dbReference type="ARBA" id="ARBA00004613"/>
    </source>
</evidence>
<dbReference type="EMBL" id="AJWJ01000648">
    <property type="protein sequence ID" value="KAF2069511.1"/>
    <property type="molecule type" value="Genomic_DNA"/>
</dbReference>
<evidence type="ECO:0000256" key="6">
    <source>
        <dbReference type="ARBA" id="ARBA00023136"/>
    </source>
</evidence>
<reference evidence="11" key="1">
    <citation type="submission" date="2020-01" db="EMBL/GenBank/DDBJ databases">
        <title>Development of genomics and gene disruption for Polysphondylium violaceum indicates a role for the polyketide synthase stlB in stalk morphogenesis.</title>
        <authorList>
            <person name="Narita B."/>
            <person name="Kawabe Y."/>
            <person name="Kin K."/>
            <person name="Saito T."/>
            <person name="Gibbs R."/>
            <person name="Kuspa A."/>
            <person name="Muzny D."/>
            <person name="Queller D."/>
            <person name="Richards S."/>
            <person name="Strassman J."/>
            <person name="Sucgang R."/>
            <person name="Worley K."/>
            <person name="Schaap P."/>
        </authorList>
    </citation>
    <scope>NUCLEOTIDE SEQUENCE</scope>
    <source>
        <strain evidence="11">QSvi11</strain>
    </source>
</reference>
<dbReference type="Proteomes" id="UP000695562">
    <property type="component" value="Unassembled WGS sequence"/>
</dbReference>
<dbReference type="GO" id="GO:0005576">
    <property type="term" value="C:extracellular region"/>
    <property type="evidence" value="ECO:0007669"/>
    <property type="project" value="UniProtKB-SubCell"/>
</dbReference>
<comment type="caution">
    <text evidence="11">The sequence shown here is derived from an EMBL/GenBank/DDBJ whole genome shotgun (WGS) entry which is preliminary data.</text>
</comment>
<dbReference type="PANTHER" id="PTHR11319:SF35">
    <property type="entry name" value="OUTER MEMBRANE PROTEIN PMPC-RELATED"/>
    <property type="match status" value="1"/>
</dbReference>
<evidence type="ECO:0000256" key="7">
    <source>
        <dbReference type="ARBA" id="ARBA00023237"/>
    </source>
</evidence>
<evidence type="ECO:0000256" key="10">
    <source>
        <dbReference type="SAM" id="SignalP"/>
    </source>
</evidence>
<keyword evidence="12" id="KW-1185">Reference proteome</keyword>
<accession>A0A8J4UPP6</accession>
<dbReference type="AlphaFoldDB" id="A0A8J4UPP6"/>
<evidence type="ECO:0000313" key="12">
    <source>
        <dbReference type="Proteomes" id="UP000695562"/>
    </source>
</evidence>
<evidence type="ECO:0008006" key="13">
    <source>
        <dbReference type="Google" id="ProtNLM"/>
    </source>
</evidence>
<evidence type="ECO:0000313" key="11">
    <source>
        <dbReference type="EMBL" id="KAF2069511.1"/>
    </source>
</evidence>
<feature type="transmembrane region" description="Helical" evidence="9">
    <location>
        <begin position="504"/>
        <end position="525"/>
    </location>
</feature>
<keyword evidence="6 9" id="KW-0472">Membrane</keyword>
<evidence type="ECO:0000256" key="1">
    <source>
        <dbReference type="ARBA" id="ARBA00004196"/>
    </source>
</evidence>
<feature type="compositionally biased region" description="Basic and acidic residues" evidence="8">
    <location>
        <begin position="146"/>
        <end position="155"/>
    </location>
</feature>
<keyword evidence="4" id="KW-0964">Secreted</keyword>
<evidence type="ECO:0000256" key="8">
    <source>
        <dbReference type="SAM" id="MobiDB-lite"/>
    </source>
</evidence>
<keyword evidence="5 10" id="KW-0732">Signal</keyword>
<feature type="region of interest" description="Disordered" evidence="8">
    <location>
        <begin position="145"/>
        <end position="170"/>
    </location>
</feature>
<dbReference type="InterPro" id="IPR011050">
    <property type="entry name" value="Pectin_lyase_fold/virulence"/>
</dbReference>